<evidence type="ECO:0000313" key="2">
    <source>
        <dbReference type="Proteomes" id="UP000830115"/>
    </source>
</evidence>
<organism evidence="1 2">
    <name type="scientific">Streptomyces halobius</name>
    <dbReference type="NCBI Taxonomy" id="2879846"/>
    <lineage>
        <taxon>Bacteria</taxon>
        <taxon>Bacillati</taxon>
        <taxon>Actinomycetota</taxon>
        <taxon>Actinomycetes</taxon>
        <taxon>Kitasatosporales</taxon>
        <taxon>Streptomycetaceae</taxon>
        <taxon>Streptomyces</taxon>
    </lineage>
</organism>
<dbReference type="PANTHER" id="PTHR13707:SF57">
    <property type="entry name" value="SUCCINYL-COA:3-KETOACID COENZYME A TRANSFERASE SUBUNIT B-RELATED"/>
    <property type="match status" value="1"/>
</dbReference>
<dbReference type="Gene3D" id="3.40.1080.10">
    <property type="entry name" value="Glutaconate Coenzyme A-transferase"/>
    <property type="match status" value="1"/>
</dbReference>
<dbReference type="Pfam" id="PF01144">
    <property type="entry name" value="CoA_trans"/>
    <property type="match status" value="1"/>
</dbReference>
<dbReference type="RefSeq" id="WP_248862654.1">
    <property type="nucleotide sequence ID" value="NZ_CP086322.1"/>
</dbReference>
<protein>
    <submittedName>
        <fullName evidence="1">Acyl CoA--acetate/3-ketoacid CoA transferase subunit alpha</fullName>
    </submittedName>
</protein>
<dbReference type="SUPFAM" id="SSF100950">
    <property type="entry name" value="NagB/RpiA/CoA transferase-like"/>
    <property type="match status" value="1"/>
</dbReference>
<dbReference type="Proteomes" id="UP000830115">
    <property type="component" value="Chromosome"/>
</dbReference>
<dbReference type="Gene3D" id="3.30.30.40">
    <property type="match status" value="1"/>
</dbReference>
<dbReference type="InterPro" id="IPR004165">
    <property type="entry name" value="CoA_trans_fam_I"/>
</dbReference>
<dbReference type="EMBL" id="CP086322">
    <property type="protein sequence ID" value="UQA91840.1"/>
    <property type="molecule type" value="Genomic_DNA"/>
</dbReference>
<dbReference type="InterPro" id="IPR037171">
    <property type="entry name" value="NagB/RpiA_transferase-like"/>
</dbReference>
<dbReference type="SMART" id="SM00882">
    <property type="entry name" value="CoA_trans"/>
    <property type="match status" value="1"/>
</dbReference>
<proteinExistence type="predicted"/>
<dbReference type="PANTHER" id="PTHR13707">
    <property type="entry name" value="KETOACID-COENZYME A TRANSFERASE"/>
    <property type="match status" value="1"/>
</dbReference>
<name>A0ABY4M637_9ACTN</name>
<evidence type="ECO:0000313" key="1">
    <source>
        <dbReference type="EMBL" id="UQA91840.1"/>
    </source>
</evidence>
<keyword evidence="2" id="KW-1185">Reference proteome</keyword>
<gene>
    <name evidence="1" type="ORF">K9S39_08205</name>
</gene>
<dbReference type="GO" id="GO:0016740">
    <property type="term" value="F:transferase activity"/>
    <property type="evidence" value="ECO:0007669"/>
    <property type="project" value="UniProtKB-KW"/>
</dbReference>
<sequence>MSDKTMTADEAVGRLASGMTIGIGGWGSRRKPMALIRALLRSELTDLTVVACGGPDVGLLAAAGKIRRLIAPFATLDSIPLEPHFRAARQNGTLEMTELDEAMFMWGLTAAGQRLPFMPVRAGLGSDVLRVNPQLRTVASPYEDGEELVAVPALRLDAALIHLHRADARGNGQYLGPDPYFDDLFCEAADSAYLSCERIVDSEELMSGGGPQTMLVKRPFVTGVVAAPNGAHFTACDPDYGRDEAFQTAYARAAADPEGWAVFVKRFLSGDEREYQSAVAAFHGAMGGDGV</sequence>
<keyword evidence="1" id="KW-0808">Transferase</keyword>
<reference evidence="1" key="1">
    <citation type="submission" date="2021-10" db="EMBL/GenBank/DDBJ databases">
        <title>Streptomyces nigrumlapis sp.nov.,an antimicrobial producing actinobacterium isolated from Black Gobi rocks.</title>
        <authorList>
            <person name="Wen Y."/>
            <person name="Zhang W."/>
            <person name="Liu X.G."/>
        </authorList>
    </citation>
    <scope>NUCLEOTIDE SEQUENCE</scope>
    <source>
        <strain evidence="1">ST13-2-2</strain>
    </source>
</reference>
<accession>A0ABY4M637</accession>